<evidence type="ECO:0000313" key="2">
    <source>
        <dbReference type="EMBL" id="GFH87585.1"/>
    </source>
</evidence>
<dbReference type="InterPro" id="IPR013216">
    <property type="entry name" value="Methyltransf_11"/>
</dbReference>
<dbReference type="Proteomes" id="UP000491181">
    <property type="component" value="Unassembled WGS sequence"/>
</dbReference>
<sequence length="164" mass="19395">MQNRVKGIVGSMDNLPFEKESLDLIWSEGAIYNIGFERGINEWRDYLKSGGYIAVSESSWFTEERPAEIHDFWMQGYQEIDTIPVKVAQMQRAGYLPVASFVLPEKCWTEHYYQPLIEARKLMLEKYPHNETVKKLIEFQHLEEALYNKYKGFYGYVFYIGKKI</sequence>
<feature type="domain" description="Methyltransferase type 11" evidence="1">
    <location>
        <begin position="6"/>
        <end position="54"/>
    </location>
</feature>
<name>A0A7J0A5A4_9BACE</name>
<comment type="caution">
    <text evidence="2">The sequence shown here is derived from an EMBL/GenBank/DDBJ whole genome shotgun (WGS) entry which is preliminary data.</text>
</comment>
<accession>A0A7J0A5A4</accession>
<evidence type="ECO:0000313" key="3">
    <source>
        <dbReference type="Proteomes" id="UP000491181"/>
    </source>
</evidence>
<dbReference type="InterPro" id="IPR029063">
    <property type="entry name" value="SAM-dependent_MTases_sf"/>
</dbReference>
<dbReference type="Pfam" id="PF08241">
    <property type="entry name" value="Methyltransf_11"/>
    <property type="match status" value="1"/>
</dbReference>
<dbReference type="EMBL" id="BLLS01000105">
    <property type="protein sequence ID" value="GFH87585.1"/>
    <property type="molecule type" value="Genomic_DNA"/>
</dbReference>
<gene>
    <name evidence="2" type="ORF">IMSAGC001_03012</name>
</gene>
<dbReference type="SUPFAM" id="SSF53335">
    <property type="entry name" value="S-adenosyl-L-methionine-dependent methyltransferases"/>
    <property type="match status" value="1"/>
</dbReference>
<protein>
    <recommendedName>
        <fullName evidence="1">Methyltransferase type 11 domain-containing protein</fullName>
    </recommendedName>
</protein>
<proteinExistence type="predicted"/>
<reference evidence="2 3" key="1">
    <citation type="journal article" date="2020" name="Microbiome">
        <title>Single-cell genomics of uncultured bacteria reveals dietary fiber responders in the mouse gut microbiota.</title>
        <authorList>
            <person name="Chijiiwa R."/>
            <person name="Hosokawa M."/>
            <person name="Kogawa M."/>
            <person name="Nishikawa Y."/>
            <person name="Ide K."/>
            <person name="Sakanashi C."/>
            <person name="Takahashi K."/>
            <person name="Takeyama H."/>
        </authorList>
    </citation>
    <scope>NUCLEOTIDE SEQUENCE [LARGE SCALE GENOMIC DNA]</scope>
    <source>
        <strain evidence="2">IMSAGC_001</strain>
    </source>
</reference>
<evidence type="ECO:0000259" key="1">
    <source>
        <dbReference type="Pfam" id="PF08241"/>
    </source>
</evidence>
<dbReference type="GO" id="GO:0008757">
    <property type="term" value="F:S-adenosylmethionine-dependent methyltransferase activity"/>
    <property type="evidence" value="ECO:0007669"/>
    <property type="project" value="InterPro"/>
</dbReference>
<dbReference type="Gene3D" id="3.40.50.150">
    <property type="entry name" value="Vaccinia Virus protein VP39"/>
    <property type="match status" value="1"/>
</dbReference>
<organism evidence="2 3">
    <name type="scientific">Bacteroides acidifaciens</name>
    <dbReference type="NCBI Taxonomy" id="85831"/>
    <lineage>
        <taxon>Bacteria</taxon>
        <taxon>Pseudomonadati</taxon>
        <taxon>Bacteroidota</taxon>
        <taxon>Bacteroidia</taxon>
        <taxon>Bacteroidales</taxon>
        <taxon>Bacteroidaceae</taxon>
        <taxon>Bacteroides</taxon>
    </lineage>
</organism>
<dbReference type="AlphaFoldDB" id="A0A7J0A5A4"/>